<dbReference type="Proteomes" id="UP001428817">
    <property type="component" value="Unassembled WGS sequence"/>
</dbReference>
<dbReference type="EMBL" id="BAABJP010000010">
    <property type="protein sequence ID" value="GAA5155946.1"/>
    <property type="molecule type" value="Genomic_DNA"/>
</dbReference>
<feature type="transmembrane region" description="Helical" evidence="2">
    <location>
        <begin position="53"/>
        <end position="75"/>
    </location>
</feature>
<keyword evidence="2" id="KW-1133">Transmembrane helix</keyword>
<dbReference type="RefSeq" id="WP_185064086.1">
    <property type="nucleotide sequence ID" value="NZ_BAABJP010000010.1"/>
</dbReference>
<dbReference type="InterPro" id="IPR050445">
    <property type="entry name" value="Bact_polysacc_biosynth/exp"/>
</dbReference>
<name>A0ABP9Q990_9PSEU</name>
<comment type="caution">
    <text evidence="3">The sequence shown here is derived from an EMBL/GenBank/DDBJ whole genome shotgun (WGS) entry which is preliminary data.</text>
</comment>
<keyword evidence="4" id="KW-1185">Reference proteome</keyword>
<keyword evidence="2" id="KW-0472">Membrane</keyword>
<evidence type="ECO:0000256" key="2">
    <source>
        <dbReference type="SAM" id="Phobius"/>
    </source>
</evidence>
<reference evidence="4" key="1">
    <citation type="journal article" date="2019" name="Int. J. Syst. Evol. Microbiol.">
        <title>The Global Catalogue of Microorganisms (GCM) 10K type strain sequencing project: providing services to taxonomists for standard genome sequencing and annotation.</title>
        <authorList>
            <consortium name="The Broad Institute Genomics Platform"/>
            <consortium name="The Broad Institute Genome Sequencing Center for Infectious Disease"/>
            <person name="Wu L."/>
            <person name="Ma J."/>
        </authorList>
    </citation>
    <scope>NUCLEOTIDE SEQUENCE [LARGE SCALE GENOMIC DNA]</scope>
    <source>
        <strain evidence="4">JCM 18303</strain>
    </source>
</reference>
<sequence length="276" mass="28704">MTRPSDAASVSDRPGWSGPPPGGPGGPYNQPGPRLPPPPPPARRLTPAQGSRLAMIAGVIVVLGALVGLLATMALPTKYAARTLIEYHVSLENASEFLRTDRNMTTQTVLLTSRSVLGPVAEQNGVSADVLADNVNATLIKGSNAVESEIIQVDVLSSSRDSGVTLANAIAKQYLQVVEANSPKAYIQQQLDDAKKQLSSSVGASAANAQTRINTLQGQLDIENMTGNSAKVVVPAYSVAAPAEPNRPVAIATGALLGILVAGLAAIFLSRRWTRS</sequence>
<dbReference type="PANTHER" id="PTHR32309">
    <property type="entry name" value="TYROSINE-PROTEIN KINASE"/>
    <property type="match status" value="1"/>
</dbReference>
<proteinExistence type="predicted"/>
<accession>A0ABP9Q990</accession>
<feature type="compositionally biased region" description="Pro residues" evidence="1">
    <location>
        <begin position="33"/>
        <end position="42"/>
    </location>
</feature>
<feature type="transmembrane region" description="Helical" evidence="2">
    <location>
        <begin position="249"/>
        <end position="269"/>
    </location>
</feature>
<gene>
    <name evidence="3" type="ORF">GCM10023321_30570</name>
</gene>
<organism evidence="3 4">
    <name type="scientific">Pseudonocardia eucalypti</name>
    <dbReference type="NCBI Taxonomy" id="648755"/>
    <lineage>
        <taxon>Bacteria</taxon>
        <taxon>Bacillati</taxon>
        <taxon>Actinomycetota</taxon>
        <taxon>Actinomycetes</taxon>
        <taxon>Pseudonocardiales</taxon>
        <taxon>Pseudonocardiaceae</taxon>
        <taxon>Pseudonocardia</taxon>
    </lineage>
</organism>
<evidence type="ECO:0000256" key="1">
    <source>
        <dbReference type="SAM" id="MobiDB-lite"/>
    </source>
</evidence>
<keyword evidence="2" id="KW-0812">Transmembrane</keyword>
<protein>
    <recommendedName>
        <fullName evidence="5">Polysaccharide chain length determinant N-terminal domain-containing protein</fullName>
    </recommendedName>
</protein>
<evidence type="ECO:0008006" key="5">
    <source>
        <dbReference type="Google" id="ProtNLM"/>
    </source>
</evidence>
<feature type="region of interest" description="Disordered" evidence="1">
    <location>
        <begin position="1"/>
        <end position="46"/>
    </location>
</feature>
<dbReference type="PANTHER" id="PTHR32309:SF31">
    <property type="entry name" value="CAPSULAR EXOPOLYSACCHARIDE FAMILY"/>
    <property type="match status" value="1"/>
</dbReference>
<evidence type="ECO:0000313" key="4">
    <source>
        <dbReference type="Proteomes" id="UP001428817"/>
    </source>
</evidence>
<evidence type="ECO:0000313" key="3">
    <source>
        <dbReference type="EMBL" id="GAA5155946.1"/>
    </source>
</evidence>